<dbReference type="EMBL" id="JAMZEB010000002">
    <property type="protein sequence ID" value="MCP2363570.1"/>
    <property type="molecule type" value="Genomic_DNA"/>
</dbReference>
<protein>
    <recommendedName>
        <fullName evidence="3">ASCH domain-containing protein</fullName>
    </recommendedName>
</protein>
<proteinExistence type="predicted"/>
<accession>A0A9X2GT82</accession>
<gene>
    <name evidence="1" type="ORF">HD597_010590</name>
</gene>
<evidence type="ECO:0008006" key="3">
    <source>
        <dbReference type="Google" id="ProtNLM"/>
    </source>
</evidence>
<sequence>MLFERRLREGVQDGSITLAFRRWKRAQVTAGGRYRMGSGLMAEVTSVAVTSAADVTEGDARAAGYDDRAALLADLAARGRDPIHRIGLRLVTGPDPRDVLAADAVLTPGDVAELTRRLDRWGPWALRTLELIAERPGVRAADLAPEVGQELPRFKLNVRKLKELGLTISLETGYRLSPRGQAYLSAPRR</sequence>
<name>A0A9X2GT82_9ACTN</name>
<dbReference type="Proteomes" id="UP001139648">
    <property type="component" value="Unassembled WGS sequence"/>
</dbReference>
<reference evidence="1" key="1">
    <citation type="submission" date="2022-06" db="EMBL/GenBank/DDBJ databases">
        <title>Sequencing the genomes of 1000 actinobacteria strains.</title>
        <authorList>
            <person name="Klenk H.-P."/>
        </authorList>
    </citation>
    <scope>NUCLEOTIDE SEQUENCE</scope>
    <source>
        <strain evidence="1">DSM 46694</strain>
    </source>
</reference>
<dbReference type="RefSeq" id="WP_253755238.1">
    <property type="nucleotide sequence ID" value="NZ_BAABKA010000006.1"/>
</dbReference>
<keyword evidence="2" id="KW-1185">Reference proteome</keyword>
<evidence type="ECO:0000313" key="2">
    <source>
        <dbReference type="Proteomes" id="UP001139648"/>
    </source>
</evidence>
<comment type="caution">
    <text evidence="1">The sequence shown here is derived from an EMBL/GenBank/DDBJ whole genome shotgun (WGS) entry which is preliminary data.</text>
</comment>
<organism evidence="1 2">
    <name type="scientific">Nonomuraea thailandensis</name>
    <dbReference type="NCBI Taxonomy" id="1188745"/>
    <lineage>
        <taxon>Bacteria</taxon>
        <taxon>Bacillati</taxon>
        <taxon>Actinomycetota</taxon>
        <taxon>Actinomycetes</taxon>
        <taxon>Streptosporangiales</taxon>
        <taxon>Streptosporangiaceae</taxon>
        <taxon>Nonomuraea</taxon>
    </lineage>
</organism>
<evidence type="ECO:0000313" key="1">
    <source>
        <dbReference type="EMBL" id="MCP2363570.1"/>
    </source>
</evidence>
<dbReference type="AlphaFoldDB" id="A0A9X2GT82"/>